<name>A0A1F4TQN5_UNCSA</name>
<dbReference type="AlphaFoldDB" id="A0A1F4TQN5"/>
<dbReference type="Proteomes" id="UP000177309">
    <property type="component" value="Unassembled WGS sequence"/>
</dbReference>
<evidence type="ECO:0000313" key="2">
    <source>
        <dbReference type="Proteomes" id="UP000177309"/>
    </source>
</evidence>
<accession>A0A1F4TQN5</accession>
<reference evidence="1 2" key="1">
    <citation type="journal article" date="2016" name="Nat. Commun.">
        <title>Thousands of microbial genomes shed light on interconnected biogeochemical processes in an aquifer system.</title>
        <authorList>
            <person name="Anantharaman K."/>
            <person name="Brown C.T."/>
            <person name="Hug L.A."/>
            <person name="Sharon I."/>
            <person name="Castelle C.J."/>
            <person name="Probst A.J."/>
            <person name="Thomas B.C."/>
            <person name="Singh A."/>
            <person name="Wilkins M.J."/>
            <person name="Karaoz U."/>
            <person name="Brodie E.L."/>
            <person name="Williams K.H."/>
            <person name="Hubbard S.S."/>
            <person name="Banfield J.F."/>
        </authorList>
    </citation>
    <scope>NUCLEOTIDE SEQUENCE [LARGE SCALE GENOMIC DNA]</scope>
</reference>
<sequence length="228" mass="23666">MTVFGAIRRIPGLVAGKVRSVINPPPIPGRRIFMGQVAAVGAGLGAGLGLAACGGEWSILEDLRAGVDMTPSGKVITAGDFKASQGNLRVAEVNLVFDGGQVIGGGEVARANIFLQVGTNHQAAGLVAYSGPNGTKGTVVPVTLLEATITDPNNTQNITVLKPNVNLGTISNPLFPPTRVPGSGYLAKALHRTGELEFSLTVRLAYDNKDFSPGATHQMDLRVFARAE</sequence>
<dbReference type="EMBL" id="MEUI01000011">
    <property type="protein sequence ID" value="OGC35011.1"/>
    <property type="molecule type" value="Genomic_DNA"/>
</dbReference>
<evidence type="ECO:0000313" key="1">
    <source>
        <dbReference type="EMBL" id="OGC35011.1"/>
    </source>
</evidence>
<comment type="caution">
    <text evidence="1">The sequence shown here is derived from an EMBL/GenBank/DDBJ whole genome shotgun (WGS) entry which is preliminary data.</text>
</comment>
<protein>
    <submittedName>
        <fullName evidence="1">Uncharacterized protein</fullName>
    </submittedName>
</protein>
<gene>
    <name evidence="1" type="ORF">A2462_05395</name>
</gene>
<proteinExistence type="predicted"/>
<organism evidence="1 2">
    <name type="scientific">candidate division WOR-1 bacterium RIFOXYC2_FULL_41_25</name>
    <dbReference type="NCBI Taxonomy" id="1802586"/>
    <lineage>
        <taxon>Bacteria</taxon>
        <taxon>Bacillati</taxon>
        <taxon>Saganbacteria</taxon>
    </lineage>
</organism>